<reference evidence="1" key="2">
    <citation type="journal article" date="2015" name="Fish Shellfish Immunol.">
        <title>Early steps in the European eel (Anguilla anguilla)-Vibrio vulnificus interaction in the gills: Role of the RtxA13 toxin.</title>
        <authorList>
            <person name="Callol A."/>
            <person name="Pajuelo D."/>
            <person name="Ebbesson L."/>
            <person name="Teles M."/>
            <person name="MacKenzie S."/>
            <person name="Amaro C."/>
        </authorList>
    </citation>
    <scope>NUCLEOTIDE SEQUENCE</scope>
</reference>
<sequence>MGRGIDQSLFLTEWASYFLSYIAAQPFYCMNNCMFLGINVYS</sequence>
<dbReference type="EMBL" id="GBXM01033294">
    <property type="protein sequence ID" value="JAH75283.1"/>
    <property type="molecule type" value="Transcribed_RNA"/>
</dbReference>
<protein>
    <submittedName>
        <fullName evidence="1">Uncharacterized protein</fullName>
    </submittedName>
</protein>
<organism evidence="1">
    <name type="scientific">Anguilla anguilla</name>
    <name type="common">European freshwater eel</name>
    <name type="synonym">Muraena anguilla</name>
    <dbReference type="NCBI Taxonomy" id="7936"/>
    <lineage>
        <taxon>Eukaryota</taxon>
        <taxon>Metazoa</taxon>
        <taxon>Chordata</taxon>
        <taxon>Craniata</taxon>
        <taxon>Vertebrata</taxon>
        <taxon>Euteleostomi</taxon>
        <taxon>Actinopterygii</taxon>
        <taxon>Neopterygii</taxon>
        <taxon>Teleostei</taxon>
        <taxon>Anguilliformes</taxon>
        <taxon>Anguillidae</taxon>
        <taxon>Anguilla</taxon>
    </lineage>
</organism>
<name>A0A0E9VDM5_ANGAN</name>
<accession>A0A0E9VDM5</accession>
<dbReference type="AlphaFoldDB" id="A0A0E9VDM5"/>
<proteinExistence type="predicted"/>
<reference evidence="1" key="1">
    <citation type="submission" date="2014-11" db="EMBL/GenBank/DDBJ databases">
        <authorList>
            <person name="Amaro Gonzalez C."/>
        </authorList>
    </citation>
    <scope>NUCLEOTIDE SEQUENCE</scope>
</reference>
<evidence type="ECO:0000313" key="1">
    <source>
        <dbReference type="EMBL" id="JAH75283.1"/>
    </source>
</evidence>